<dbReference type="InterPro" id="IPR004358">
    <property type="entry name" value="Sig_transdc_His_kin-like_C"/>
</dbReference>
<dbReference type="Pfam" id="PF01627">
    <property type="entry name" value="Hpt"/>
    <property type="match status" value="1"/>
</dbReference>
<keyword evidence="7 17" id="KW-0597">Phosphoprotein</keyword>
<evidence type="ECO:0000256" key="8">
    <source>
        <dbReference type="ARBA" id="ARBA00022679"/>
    </source>
</evidence>
<proteinExistence type="inferred from homology"/>
<dbReference type="PROSITE" id="PS50113">
    <property type="entry name" value="PAC"/>
    <property type="match status" value="1"/>
</dbReference>
<dbReference type="InterPro" id="IPR011006">
    <property type="entry name" value="CheY-like_superfamily"/>
</dbReference>
<feature type="domain" description="PAC" evidence="21">
    <location>
        <begin position="369"/>
        <end position="421"/>
    </location>
</feature>
<evidence type="ECO:0000313" key="23">
    <source>
        <dbReference type="EMBL" id="KMO68939.1"/>
    </source>
</evidence>
<dbReference type="InterPro" id="IPR008207">
    <property type="entry name" value="Sig_transdc_His_kin_Hpt_dom"/>
</dbReference>
<dbReference type="GO" id="GO:0000155">
    <property type="term" value="F:phosphorelay sensor kinase activity"/>
    <property type="evidence" value="ECO:0007669"/>
    <property type="project" value="InterPro"/>
</dbReference>
<evidence type="ECO:0000256" key="18">
    <source>
        <dbReference type="SAM" id="Phobius"/>
    </source>
</evidence>
<dbReference type="InterPro" id="IPR000700">
    <property type="entry name" value="PAS-assoc_C"/>
</dbReference>
<reference evidence="23 24" key="1">
    <citation type="journal article" date="2015" name="Genome Biol. Evol.">
        <title>Characterization of Three Mycobacterium spp. with Potential Use in Bioremediation by Genome Sequencing and Comparative Genomics.</title>
        <authorList>
            <person name="Das S."/>
            <person name="Pettersson B.M."/>
            <person name="Behra P.R."/>
            <person name="Ramesh M."/>
            <person name="Dasgupta S."/>
            <person name="Bhattacharya A."/>
            <person name="Kirsebom L.A."/>
        </authorList>
    </citation>
    <scope>NUCLEOTIDE SEQUENCE [LARGE SCALE GENOMIC DNA]</scope>
    <source>
        <strain evidence="23 24">DSM 44075</strain>
    </source>
</reference>
<evidence type="ECO:0000313" key="24">
    <source>
        <dbReference type="Proteomes" id="UP000036313"/>
    </source>
</evidence>
<feature type="modified residue" description="4-aspartylphosphate" evidence="17">
    <location>
        <position position="733"/>
    </location>
</feature>
<dbReference type="InterPro" id="IPR036890">
    <property type="entry name" value="HATPase_C_sf"/>
</dbReference>
<evidence type="ECO:0000256" key="2">
    <source>
        <dbReference type="ARBA" id="ARBA00004429"/>
    </source>
</evidence>
<dbReference type="PROSITE" id="PS50894">
    <property type="entry name" value="HPT"/>
    <property type="match status" value="1"/>
</dbReference>
<evidence type="ECO:0000259" key="20">
    <source>
        <dbReference type="PROSITE" id="PS50110"/>
    </source>
</evidence>
<dbReference type="GO" id="GO:0005886">
    <property type="term" value="C:plasma membrane"/>
    <property type="evidence" value="ECO:0007669"/>
    <property type="project" value="UniProtKB-SubCell"/>
</dbReference>
<keyword evidence="12 18" id="KW-1133">Transmembrane helix</keyword>
<dbReference type="PROSITE" id="PS50109">
    <property type="entry name" value="HIS_KIN"/>
    <property type="match status" value="1"/>
</dbReference>
<keyword evidence="5" id="KW-1003">Cell membrane</keyword>
<keyword evidence="9 18" id="KW-0812">Transmembrane</keyword>
<dbReference type="Proteomes" id="UP000036313">
    <property type="component" value="Unassembled WGS sequence"/>
</dbReference>
<dbReference type="SMART" id="SM00388">
    <property type="entry name" value="HisKA"/>
    <property type="match status" value="1"/>
</dbReference>
<protein>
    <recommendedName>
        <fullName evidence="15">Circadian input-output histidine kinase CikA</fullName>
        <ecNumber evidence="4">2.7.13.3</ecNumber>
    </recommendedName>
</protein>
<evidence type="ECO:0000256" key="17">
    <source>
        <dbReference type="PROSITE-ProRule" id="PRU00169"/>
    </source>
</evidence>
<dbReference type="Pfam" id="PF00512">
    <property type="entry name" value="HisKA"/>
    <property type="match status" value="1"/>
</dbReference>
<dbReference type="PROSITE" id="PS50110">
    <property type="entry name" value="RESPONSE_REGULATORY"/>
    <property type="match status" value="1"/>
</dbReference>
<dbReference type="Gene3D" id="3.30.565.10">
    <property type="entry name" value="Histidine kinase-like ATPase, C-terminal domain"/>
    <property type="match status" value="1"/>
</dbReference>
<dbReference type="Pfam" id="PF08447">
    <property type="entry name" value="PAS_3"/>
    <property type="match status" value="1"/>
</dbReference>
<keyword evidence="6" id="KW-0997">Cell inner membrane</keyword>
<dbReference type="Gene3D" id="1.20.120.160">
    <property type="entry name" value="HPT domain"/>
    <property type="match status" value="1"/>
</dbReference>
<comment type="subcellular location">
    <subcellularLocation>
        <location evidence="2">Cell inner membrane</location>
        <topology evidence="2">Multi-pass membrane protein</topology>
    </subcellularLocation>
</comment>
<dbReference type="PRINTS" id="PR00344">
    <property type="entry name" value="BCTRLSENSOR"/>
</dbReference>
<dbReference type="CDD" id="cd16922">
    <property type="entry name" value="HATPase_EvgS-ArcB-TorS-like"/>
    <property type="match status" value="1"/>
</dbReference>
<dbReference type="SUPFAM" id="SSF55785">
    <property type="entry name" value="PYP-like sensor domain (PAS domain)"/>
    <property type="match status" value="1"/>
</dbReference>
<dbReference type="InterPro" id="IPR000014">
    <property type="entry name" value="PAS"/>
</dbReference>
<evidence type="ECO:0000256" key="12">
    <source>
        <dbReference type="ARBA" id="ARBA00022989"/>
    </source>
</evidence>
<feature type="modified residue" description="Phosphohistidine" evidence="16">
    <location>
        <position position="866"/>
    </location>
</feature>
<keyword evidence="13" id="KW-0902">Two-component regulatory system</keyword>
<dbReference type="CDD" id="cd00082">
    <property type="entry name" value="HisKA"/>
    <property type="match status" value="1"/>
</dbReference>
<comment type="catalytic activity">
    <reaction evidence="1">
        <text>ATP + protein L-histidine = ADP + protein N-phospho-L-histidine.</text>
        <dbReference type="EC" id="2.7.13.3"/>
    </reaction>
</comment>
<dbReference type="AlphaFoldDB" id="A0A0J6VFB0"/>
<dbReference type="SMART" id="SM00387">
    <property type="entry name" value="HATPase_c"/>
    <property type="match status" value="1"/>
</dbReference>
<evidence type="ECO:0000256" key="16">
    <source>
        <dbReference type="PROSITE-ProRule" id="PRU00110"/>
    </source>
</evidence>
<dbReference type="InterPro" id="IPR001789">
    <property type="entry name" value="Sig_transdc_resp-reg_receiver"/>
</dbReference>
<dbReference type="InterPro" id="IPR036097">
    <property type="entry name" value="HisK_dim/P_sf"/>
</dbReference>
<dbReference type="SUPFAM" id="SSF52172">
    <property type="entry name" value="CheY-like"/>
    <property type="match status" value="1"/>
</dbReference>
<dbReference type="FunFam" id="1.10.287.130:FF:000001">
    <property type="entry name" value="Two-component sensor histidine kinase"/>
    <property type="match status" value="1"/>
</dbReference>
<keyword evidence="8 23" id="KW-0808">Transferase</keyword>
<dbReference type="Pfam" id="PF02518">
    <property type="entry name" value="HATPase_c"/>
    <property type="match status" value="1"/>
</dbReference>
<feature type="transmembrane region" description="Helical" evidence="18">
    <location>
        <begin position="72"/>
        <end position="90"/>
    </location>
</feature>
<dbReference type="Gene3D" id="3.40.50.2300">
    <property type="match status" value="1"/>
</dbReference>
<evidence type="ECO:0000256" key="11">
    <source>
        <dbReference type="ARBA" id="ARBA00022840"/>
    </source>
</evidence>
<evidence type="ECO:0000256" key="4">
    <source>
        <dbReference type="ARBA" id="ARBA00012438"/>
    </source>
</evidence>
<dbReference type="Gene3D" id="3.30.450.20">
    <property type="entry name" value="PAS domain"/>
    <property type="match status" value="1"/>
</dbReference>
<dbReference type="PATRIC" id="fig|1807.14.peg.4394"/>
<accession>A0A0J6VFB0</accession>
<evidence type="ECO:0000259" key="21">
    <source>
        <dbReference type="PROSITE" id="PS50113"/>
    </source>
</evidence>
<feature type="domain" description="HPt" evidence="22">
    <location>
        <begin position="827"/>
        <end position="927"/>
    </location>
</feature>
<evidence type="ECO:0000256" key="3">
    <source>
        <dbReference type="ARBA" id="ARBA00006402"/>
    </source>
</evidence>
<gene>
    <name evidence="23" type="primary">arcB_1</name>
    <name evidence="23" type="ORF">MOBUDSM44075_04359</name>
</gene>
<keyword evidence="11" id="KW-0547">Nucleotide-binding</keyword>
<keyword evidence="11" id="KW-0067">ATP-binding</keyword>
<feature type="transmembrane region" description="Helical" evidence="18">
    <location>
        <begin position="7"/>
        <end position="30"/>
    </location>
</feature>
<evidence type="ECO:0000256" key="15">
    <source>
        <dbReference type="ARBA" id="ARBA00074306"/>
    </source>
</evidence>
<dbReference type="SUPFAM" id="SSF47226">
    <property type="entry name" value="Histidine-containing phosphotransfer domain, HPT domain"/>
    <property type="match status" value="1"/>
</dbReference>
<evidence type="ECO:0000256" key="9">
    <source>
        <dbReference type="ARBA" id="ARBA00022692"/>
    </source>
</evidence>
<dbReference type="InterPro" id="IPR036641">
    <property type="entry name" value="HPT_dom_sf"/>
</dbReference>
<feature type="transmembrane region" description="Helical" evidence="18">
    <location>
        <begin position="42"/>
        <end position="60"/>
    </location>
</feature>
<dbReference type="SMART" id="SM00448">
    <property type="entry name" value="REC"/>
    <property type="match status" value="1"/>
</dbReference>
<keyword evidence="14 18" id="KW-0472">Membrane</keyword>
<dbReference type="InterPro" id="IPR035965">
    <property type="entry name" value="PAS-like_dom_sf"/>
</dbReference>
<dbReference type="SUPFAM" id="SSF47384">
    <property type="entry name" value="Homodimeric domain of signal transducing histidine kinase"/>
    <property type="match status" value="1"/>
</dbReference>
<feature type="transmembrane region" description="Helical" evidence="18">
    <location>
        <begin position="220"/>
        <end position="244"/>
    </location>
</feature>
<evidence type="ECO:0000259" key="19">
    <source>
        <dbReference type="PROSITE" id="PS50109"/>
    </source>
</evidence>
<dbReference type="InterPro" id="IPR003661">
    <property type="entry name" value="HisK_dim/P_dom"/>
</dbReference>
<dbReference type="InterPro" id="IPR013655">
    <property type="entry name" value="PAS_fold_3"/>
</dbReference>
<feature type="domain" description="Histidine kinase" evidence="19">
    <location>
        <begin position="439"/>
        <end position="662"/>
    </location>
</feature>
<dbReference type="PANTHER" id="PTHR43047">
    <property type="entry name" value="TWO-COMPONENT HISTIDINE PROTEIN KINASE"/>
    <property type="match status" value="1"/>
</dbReference>
<evidence type="ECO:0000256" key="1">
    <source>
        <dbReference type="ARBA" id="ARBA00000085"/>
    </source>
</evidence>
<feature type="domain" description="Response regulatory" evidence="20">
    <location>
        <begin position="684"/>
        <end position="802"/>
    </location>
</feature>
<organism evidence="23 24">
    <name type="scientific">Mycolicibacterium obuense</name>
    <dbReference type="NCBI Taxonomy" id="1807"/>
    <lineage>
        <taxon>Bacteria</taxon>
        <taxon>Bacillati</taxon>
        <taxon>Actinomycetota</taxon>
        <taxon>Actinomycetes</taxon>
        <taxon>Mycobacteriales</taxon>
        <taxon>Mycobacteriaceae</taxon>
        <taxon>Mycolicibacterium</taxon>
    </lineage>
</organism>
<dbReference type="RefSeq" id="WP_053079442.1">
    <property type="nucleotide sequence ID" value="NZ_JYNU01000057.1"/>
</dbReference>
<dbReference type="CDD" id="cd17546">
    <property type="entry name" value="REC_hyHK_CKI1_RcsC-like"/>
    <property type="match status" value="1"/>
</dbReference>
<evidence type="ECO:0000256" key="5">
    <source>
        <dbReference type="ARBA" id="ARBA00022475"/>
    </source>
</evidence>
<dbReference type="Gene3D" id="1.10.287.130">
    <property type="match status" value="1"/>
</dbReference>
<evidence type="ECO:0000256" key="13">
    <source>
        <dbReference type="ARBA" id="ARBA00023012"/>
    </source>
</evidence>
<dbReference type="Pfam" id="PF00072">
    <property type="entry name" value="Response_reg"/>
    <property type="match status" value="1"/>
</dbReference>
<feature type="transmembrane region" description="Helical" evidence="18">
    <location>
        <begin position="181"/>
        <end position="199"/>
    </location>
</feature>
<dbReference type="CDD" id="cd00130">
    <property type="entry name" value="PAS"/>
    <property type="match status" value="1"/>
</dbReference>
<dbReference type="SUPFAM" id="SSF55874">
    <property type="entry name" value="ATPase domain of HSP90 chaperone/DNA topoisomerase II/histidine kinase"/>
    <property type="match status" value="1"/>
</dbReference>
<dbReference type="FunFam" id="3.30.565.10:FF:000010">
    <property type="entry name" value="Sensor histidine kinase RcsC"/>
    <property type="match status" value="1"/>
</dbReference>
<dbReference type="InterPro" id="IPR003594">
    <property type="entry name" value="HATPase_dom"/>
</dbReference>
<evidence type="ECO:0000259" key="22">
    <source>
        <dbReference type="PROSITE" id="PS50894"/>
    </source>
</evidence>
<dbReference type="InterPro" id="IPR005467">
    <property type="entry name" value="His_kinase_dom"/>
</dbReference>
<name>A0A0J6VFB0_9MYCO</name>
<evidence type="ECO:0000256" key="14">
    <source>
        <dbReference type="ARBA" id="ARBA00023136"/>
    </source>
</evidence>
<dbReference type="EMBL" id="JYNU01000057">
    <property type="protein sequence ID" value="KMO68939.1"/>
    <property type="molecule type" value="Genomic_DNA"/>
</dbReference>
<evidence type="ECO:0000256" key="6">
    <source>
        <dbReference type="ARBA" id="ARBA00022519"/>
    </source>
</evidence>
<keyword evidence="10" id="KW-0418">Kinase</keyword>
<feature type="transmembrane region" description="Helical" evidence="18">
    <location>
        <begin position="121"/>
        <end position="140"/>
    </location>
</feature>
<comment type="caution">
    <text evidence="23">The sequence shown here is derived from an EMBL/GenBank/DDBJ whole genome shotgun (WGS) entry which is preliminary data.</text>
</comment>
<evidence type="ECO:0000256" key="7">
    <source>
        <dbReference type="ARBA" id="ARBA00022553"/>
    </source>
</evidence>
<dbReference type="EC" id="2.7.13.3" evidence="4"/>
<comment type="similarity">
    <text evidence="3">In the N-terminal section; belongs to the phytochrome family.</text>
</comment>
<feature type="transmembrane region" description="Helical" evidence="18">
    <location>
        <begin position="147"/>
        <end position="169"/>
    </location>
</feature>
<evidence type="ECO:0000256" key="10">
    <source>
        <dbReference type="ARBA" id="ARBA00022777"/>
    </source>
</evidence>
<sequence>MRRSRAVAAGSAVAIAALDLIGWATGFWLLTQFDVDWPRMTPWSAILLIALSIALLLQTARSDKNPDNSRALIGRALALVVAVFETVFLVEHATHVSVGVDQWWFPEAVNALATGSPGRPLVQTAISMLVLSLVIACVDLEHRWASAVWPAILVAAAAFPLVAILTFLFEEAEMLDASPPIGMNGATAAAVLLLVYSAGASRPDRHPLAWVLGREHRRKLTQLVVVFALVPVMVAVCRLIVIRLGLSGESVWGVAIGLTTFVLGAYSFREFRRIQQLTTDQLRQTQERVAAERHRAEAVQQFRILADNTVDVVVHLHGDTPIWVSPSIEQAFGWPIDAWVGHDFSPRIHPEDLTVVFEALAEIAQGMPALARFRVATADHDYRWVEGRGQPYLDAGGVADGVIVAVRVIDAQVEIEQQLQQARDTAVALAEAKSDYVATVSHEIRSPLHAILGFAELLERQLSTAGRSDAAEWSRRVRAEAERLTRLIEDLLELARLDAGRTTLSSRPFQLRKVVDDVVELSRIKAQAKGLTLRYSVDPTLADWRVGDADRLHQVLRNLVTNAKKFTEEGGVELEVSSAGIQGTGELIRFAVSDTGPGIPGTDIARIFEAFGQVRAADAARGSGLGLTISNRLVKAMGGDGIAVVSLEGHGSTFQFTIPLPEHAPAESAAVPAVRSDRVGDRKAVLVVDDNATNQLLIEAQLSKLGHHCELASDGAQALERIEAGHFDVVLMDCSMPVMDGYEATRRIRARERQTGEHLPVLALTASASGSNRAACERAGMDGFLTKPIHLSDLAREIGRFIELNSVQTSAAKLDCSRFDRLRAELGSAALEKVISTYIAEMPRRLTELHRMADDGDADAMRRCAHAVRSPSAMLGATALAGALRAVEDAVDPISLLPQSQLDYVANETIALIRAELGRTTSSTDPGGS</sequence>